<evidence type="ECO:0000313" key="2">
    <source>
        <dbReference type="EMBL" id="KSU81864.1"/>
    </source>
</evidence>
<dbReference type="RefSeq" id="WP_061973580.1">
    <property type="nucleotide sequence ID" value="NZ_FMAV01000003.1"/>
</dbReference>
<dbReference type="InterPro" id="IPR013560">
    <property type="entry name" value="DUF1722"/>
</dbReference>
<gene>
    <name evidence="2" type="ORF">AS030_16385</name>
</gene>
<reference evidence="2 3" key="1">
    <citation type="journal article" date="2014" name="Antonie Van Leeuwenhoek">
        <title>Fictibacillus enclensis sp. nov., isolated from marine sediment.</title>
        <authorList>
            <person name="Dastager S.G."/>
            <person name="Mawlankar R."/>
            <person name="Srinivasan K."/>
            <person name="Tang S.K."/>
            <person name="Lee J.C."/>
            <person name="Ramana V.V."/>
            <person name="Shouche Y.S."/>
        </authorList>
    </citation>
    <scope>NUCLEOTIDE SEQUENCE [LARGE SCALE GENOMIC DNA]</scope>
    <source>
        <strain evidence="2 3">NIO-1003</strain>
    </source>
</reference>
<sequence length="133" mass="15811">MDTRKKAEKKWAQQKYEVMAKSYRYYSGIRDRFREAKEEEDYAAILEELKELEQVPYTKKGFNNTSQHLWGYFKRGATQEEKDEFFERLENCSSLPDEFDKGEPAAEHLLNYIKKTLLASHPQPYLSQSSILK</sequence>
<protein>
    <recommendedName>
        <fullName evidence="1">DUF1722 domain-containing protein</fullName>
    </recommendedName>
</protein>
<dbReference type="AlphaFoldDB" id="A0A0V8J4P7"/>
<feature type="domain" description="DUF1722" evidence="1">
    <location>
        <begin position="15"/>
        <end position="132"/>
    </location>
</feature>
<comment type="caution">
    <text evidence="2">The sequence shown here is derived from an EMBL/GenBank/DDBJ whole genome shotgun (WGS) entry which is preliminary data.</text>
</comment>
<accession>A0A0V8J4P7</accession>
<dbReference type="Proteomes" id="UP000054099">
    <property type="component" value="Unassembled WGS sequence"/>
</dbReference>
<evidence type="ECO:0000313" key="3">
    <source>
        <dbReference type="Proteomes" id="UP000054099"/>
    </source>
</evidence>
<name>A0A0V8J4P7_9BACL</name>
<organism evidence="2 3">
    <name type="scientific">Fictibacillus enclensis</name>
    <dbReference type="NCBI Taxonomy" id="1017270"/>
    <lineage>
        <taxon>Bacteria</taxon>
        <taxon>Bacillati</taxon>
        <taxon>Bacillota</taxon>
        <taxon>Bacilli</taxon>
        <taxon>Bacillales</taxon>
        <taxon>Fictibacillaceae</taxon>
        <taxon>Fictibacillus</taxon>
    </lineage>
</organism>
<dbReference type="Pfam" id="PF08349">
    <property type="entry name" value="DUF1722"/>
    <property type="match status" value="1"/>
</dbReference>
<evidence type="ECO:0000259" key="1">
    <source>
        <dbReference type="Pfam" id="PF08349"/>
    </source>
</evidence>
<keyword evidence="3" id="KW-1185">Reference proteome</keyword>
<dbReference type="EMBL" id="LNQN01000005">
    <property type="protein sequence ID" value="KSU81864.1"/>
    <property type="molecule type" value="Genomic_DNA"/>
</dbReference>
<proteinExistence type="predicted"/>
<dbReference type="OrthoDB" id="9782576at2"/>